<gene>
    <name evidence="7" type="ORF">SAMN05444394_1949</name>
</gene>
<feature type="transmembrane region" description="Helical" evidence="6">
    <location>
        <begin position="335"/>
        <end position="352"/>
    </location>
</feature>
<evidence type="ECO:0000313" key="7">
    <source>
        <dbReference type="EMBL" id="SIN80468.1"/>
    </source>
</evidence>
<evidence type="ECO:0000256" key="4">
    <source>
        <dbReference type="ARBA" id="ARBA00022989"/>
    </source>
</evidence>
<accession>A0A1N6EBQ8</accession>
<feature type="transmembrane region" description="Helical" evidence="6">
    <location>
        <begin position="372"/>
        <end position="394"/>
    </location>
</feature>
<feature type="transmembrane region" description="Helical" evidence="6">
    <location>
        <begin position="35"/>
        <end position="59"/>
    </location>
</feature>
<dbReference type="GO" id="GO:0005886">
    <property type="term" value="C:plasma membrane"/>
    <property type="evidence" value="ECO:0007669"/>
    <property type="project" value="UniProtKB-SubCell"/>
</dbReference>
<proteinExistence type="predicted"/>
<dbReference type="OrthoDB" id="512217at2"/>
<protein>
    <submittedName>
        <fullName evidence="7">Membrane protein involved in the export of O-antigen and teichoic acid</fullName>
    </submittedName>
</protein>
<dbReference type="RefSeq" id="WP_074224623.1">
    <property type="nucleotide sequence ID" value="NZ_FSRC01000001.1"/>
</dbReference>
<comment type="subcellular location">
    <subcellularLocation>
        <location evidence="1">Cell membrane</location>
        <topology evidence="1">Multi-pass membrane protein</topology>
    </subcellularLocation>
</comment>
<dbReference type="Proteomes" id="UP000185221">
    <property type="component" value="Unassembled WGS sequence"/>
</dbReference>
<dbReference type="AlphaFoldDB" id="A0A1N6EBQ8"/>
<dbReference type="InterPro" id="IPR002797">
    <property type="entry name" value="Polysacc_synth"/>
</dbReference>
<feature type="transmembrane region" description="Helical" evidence="6">
    <location>
        <begin position="112"/>
        <end position="130"/>
    </location>
</feature>
<reference evidence="8" key="1">
    <citation type="submission" date="2016-11" db="EMBL/GenBank/DDBJ databases">
        <authorList>
            <person name="Varghese N."/>
            <person name="Submissions S."/>
        </authorList>
    </citation>
    <scope>NUCLEOTIDE SEQUENCE [LARGE SCALE GENOMIC DNA]</scope>
    <source>
        <strain evidence="8">DSM 15292</strain>
    </source>
</reference>
<feature type="transmembrane region" description="Helical" evidence="6">
    <location>
        <begin position="261"/>
        <end position="283"/>
    </location>
</feature>
<keyword evidence="3 6" id="KW-0812">Transmembrane</keyword>
<evidence type="ECO:0000256" key="5">
    <source>
        <dbReference type="ARBA" id="ARBA00023136"/>
    </source>
</evidence>
<feature type="transmembrane region" description="Helical" evidence="6">
    <location>
        <begin position="208"/>
        <end position="232"/>
    </location>
</feature>
<evidence type="ECO:0000313" key="8">
    <source>
        <dbReference type="Proteomes" id="UP000185221"/>
    </source>
</evidence>
<name>A0A1N6EBQ8_9BACT</name>
<feature type="transmembrane region" description="Helical" evidence="6">
    <location>
        <begin position="401"/>
        <end position="421"/>
    </location>
</feature>
<feature type="transmembrane region" description="Helical" evidence="6">
    <location>
        <begin position="427"/>
        <end position="446"/>
    </location>
</feature>
<evidence type="ECO:0000256" key="6">
    <source>
        <dbReference type="SAM" id="Phobius"/>
    </source>
</evidence>
<keyword evidence="8" id="KW-1185">Reference proteome</keyword>
<feature type="transmembrane region" description="Helical" evidence="6">
    <location>
        <begin position="150"/>
        <end position="170"/>
    </location>
</feature>
<organism evidence="7 8">
    <name type="scientific">Algoriphagus halophilus</name>
    <dbReference type="NCBI Taxonomy" id="226505"/>
    <lineage>
        <taxon>Bacteria</taxon>
        <taxon>Pseudomonadati</taxon>
        <taxon>Bacteroidota</taxon>
        <taxon>Cytophagia</taxon>
        <taxon>Cytophagales</taxon>
        <taxon>Cyclobacteriaceae</taxon>
        <taxon>Algoriphagus</taxon>
    </lineage>
</organism>
<dbReference type="Pfam" id="PF01943">
    <property type="entry name" value="Polysacc_synt"/>
    <property type="match status" value="1"/>
</dbReference>
<feature type="transmembrane region" description="Helical" evidence="6">
    <location>
        <begin position="295"/>
        <end position="314"/>
    </location>
</feature>
<keyword evidence="2" id="KW-1003">Cell membrane</keyword>
<dbReference type="PANTHER" id="PTHR30250:SF11">
    <property type="entry name" value="O-ANTIGEN TRANSPORTER-RELATED"/>
    <property type="match status" value="1"/>
</dbReference>
<dbReference type="PANTHER" id="PTHR30250">
    <property type="entry name" value="PST FAMILY PREDICTED COLANIC ACID TRANSPORTER"/>
    <property type="match status" value="1"/>
</dbReference>
<evidence type="ECO:0000256" key="3">
    <source>
        <dbReference type="ARBA" id="ARBA00022692"/>
    </source>
</evidence>
<keyword evidence="5 6" id="KW-0472">Membrane</keyword>
<sequence length="464" mass="53251">MWLISIRREFDLKIDWVKNLIQRGEKRSVVAKKNIIGSFLIKAMNMLISFVLVPITINYINPSQYGVWLTLTSMVAWVALFDVGLTQGLRNKFAEAKATGNKQLARTFVSTTYYYVAIIFLVAGVLMFIGSKFIDWYSFINIPKEGNEEIVGLIAIIISYFCLQFIFQIVKTVITSDQKPALASLIDLIGQVLVLVAVFLLTKFTQGSLIYLGLAMGCIPVLILIIANIYFFSHDYYDYRPSLAYVDKKHSKELMSMGGKFFVLQLAAMIQYSTSLFLIAHFFNPESVTSYNIAFRYFVALQTIFMIFISPLWSSTTEAYFMKEFDWIIRVIKKYLLLIIPFFILGILMLLFSDVFYKFWLGASYFKIDFTISFFCFLSVVISMFSSVFVNVVNGMGTLKVQFISSIITSILFLGLSFLFIKTFEFGVWSIIFASILSNVYGYFIAPIQVYKVLVEKSKNPIWY</sequence>
<feature type="transmembrane region" description="Helical" evidence="6">
    <location>
        <begin position="65"/>
        <end position="85"/>
    </location>
</feature>
<evidence type="ECO:0000256" key="1">
    <source>
        <dbReference type="ARBA" id="ARBA00004651"/>
    </source>
</evidence>
<dbReference type="STRING" id="226505.SAMN05444394_1949"/>
<dbReference type="InterPro" id="IPR050833">
    <property type="entry name" value="Poly_Biosynth_Transport"/>
</dbReference>
<evidence type="ECO:0000256" key="2">
    <source>
        <dbReference type="ARBA" id="ARBA00022475"/>
    </source>
</evidence>
<feature type="transmembrane region" description="Helical" evidence="6">
    <location>
        <begin position="182"/>
        <end position="202"/>
    </location>
</feature>
<keyword evidence="4 6" id="KW-1133">Transmembrane helix</keyword>
<dbReference type="EMBL" id="FSRC01000001">
    <property type="protein sequence ID" value="SIN80468.1"/>
    <property type="molecule type" value="Genomic_DNA"/>
</dbReference>